<dbReference type="PIRSF" id="PIRSF005719">
    <property type="entry name" value="SMC"/>
    <property type="match status" value="1"/>
</dbReference>
<dbReference type="EMBL" id="JAXAFJ010000011">
    <property type="protein sequence ID" value="MDX6807334.1"/>
    <property type="molecule type" value="Genomic_DNA"/>
</dbReference>
<feature type="domain" description="RecF/RecN/SMC N-terminal" evidence="8">
    <location>
        <begin position="3"/>
        <end position="1121"/>
    </location>
</feature>
<dbReference type="Proteomes" id="UP001274321">
    <property type="component" value="Unassembled WGS sequence"/>
</dbReference>
<comment type="function">
    <text evidence="6">Required for chromosome condensation and partitioning.</text>
</comment>
<comment type="similarity">
    <text evidence="6">Belongs to the SMC family.</text>
</comment>
<dbReference type="PANTHER" id="PTHR43977">
    <property type="entry name" value="STRUCTURAL MAINTENANCE OF CHROMOSOMES PROTEIN 3"/>
    <property type="match status" value="1"/>
</dbReference>
<dbReference type="InterPro" id="IPR024704">
    <property type="entry name" value="SMC"/>
</dbReference>
<feature type="coiled-coil region" evidence="6">
    <location>
        <begin position="921"/>
        <end position="976"/>
    </location>
</feature>
<dbReference type="InterPro" id="IPR027417">
    <property type="entry name" value="P-loop_NTPase"/>
</dbReference>
<evidence type="ECO:0000256" key="7">
    <source>
        <dbReference type="SAM" id="MobiDB-lite"/>
    </source>
</evidence>
<gene>
    <name evidence="6 9" type="primary">smc</name>
    <name evidence="9" type="ORF">SCD90_14775</name>
</gene>
<feature type="coiled-coil region" evidence="6">
    <location>
        <begin position="405"/>
        <end position="486"/>
    </location>
</feature>
<comment type="subunit">
    <text evidence="6">Homodimer.</text>
</comment>
<evidence type="ECO:0000256" key="2">
    <source>
        <dbReference type="ARBA" id="ARBA00022741"/>
    </source>
</evidence>
<comment type="subcellular location">
    <subcellularLocation>
        <location evidence="6">Cytoplasm</location>
    </subcellularLocation>
</comment>
<keyword evidence="4 6" id="KW-0175">Coiled coil</keyword>
<dbReference type="CDD" id="cd03278">
    <property type="entry name" value="ABC_SMC_barmotin"/>
    <property type="match status" value="1"/>
</dbReference>
<name>A0ABU4RR60_9HYPH</name>
<evidence type="ECO:0000259" key="8">
    <source>
        <dbReference type="Pfam" id="PF02463"/>
    </source>
</evidence>
<comment type="domain">
    <text evidence="6">Contains large globular domains required for ATP hydrolysis at each terminus and a third globular domain forming a flexible hinge near the middle of the molecule. These domains are separated by coiled-coil structures.</text>
</comment>
<evidence type="ECO:0000256" key="5">
    <source>
        <dbReference type="ARBA" id="ARBA00023125"/>
    </source>
</evidence>
<dbReference type="SUPFAM" id="SSF75553">
    <property type="entry name" value="Smc hinge domain"/>
    <property type="match status" value="1"/>
</dbReference>
<feature type="region of interest" description="Disordered" evidence="7">
    <location>
        <begin position="666"/>
        <end position="704"/>
    </location>
</feature>
<accession>A0ABU4RR60</accession>
<dbReference type="InterPro" id="IPR003395">
    <property type="entry name" value="RecF/RecN/SMC_N"/>
</dbReference>
<feature type="compositionally biased region" description="Basic and acidic residues" evidence="7">
    <location>
        <begin position="668"/>
        <end position="704"/>
    </location>
</feature>
<dbReference type="NCBIfam" id="TIGR02168">
    <property type="entry name" value="SMC_prok_B"/>
    <property type="match status" value="1"/>
</dbReference>
<keyword evidence="10" id="KW-1185">Reference proteome</keyword>
<dbReference type="InterPro" id="IPR036277">
    <property type="entry name" value="SMC_hinge_sf"/>
</dbReference>
<sequence>MKLTRLRLIGFKSFVEPSELVIEPGLTGVVGPNGCGKSNLVEALRWAMGESSYKALRASEMNDVIFAGSGNRPSRNSAEVVVVLDNRSRLAPSPFTDVEDLEISRRIDRDKGSTYRVNGREVRAKDVQLLFADASTGARSPALVRQGQIGEIINARPEARRRVLEEAAGIAGLHARRHEAELKLRAAEQNLLRVEDVLSRIGGQIDGLRRQARQAVRYRQLSAEIRALEAALLRRAHAAALEEQRLTEKAAEEAERVVAARTLEQADAARHEALCAAELPKLQDAAAAAGSAVARLRRAGDDLDREERLAREKLAELERRIAQIHADHAREEALAADAEQTLAQFEKDLAALAAEEAGAAAREDTANQRVAETSAVLERAEALYAHASAAFAAHDSERQRLAGLRRDASVRLERLTSEAQRLDAEAHQLSGAESLRRLPAMAVEAEEAARAEREADEEAAAAEADLARLRDEEQRLQRAAQESTTDFRRLDVEARTLVKLLEPGQAAPWPPLIESLVVDPGYEAALVAALGEDVSVPLDTRAPVHWAGSEPMAADAPLPEGAVPLSRHVEAPPELSRRLAQIGVVARSEGEALRHALASGQCLVSLTGDLWRWDGFTATAGAETPEARRLAGRNRLKELQRGLEAMSLQAAAAADAAKRAAASTAAAQKRDQTAKENVRSARKTAERLRAERQDIERQAMRDEARRTALRETQARLSRDVDEARQTLAAAESALAGLADGMDLAQSRDLARADAERERASAADARAALSALGRERDRRLRAREAVQRDRGAWSTRSAGASERLAELVQRGEDAQAERRSLLGVPDRVATSRRGLLEQLSAARGAEGEARDRLALAETRKRAADDTARDALRRLGEARERRAGEEARRQAARDKSGAAWERLLEAGIAAASGDQHPGTPADLERLKADRERLGGVNLRAEEELAEVQAGHEQLGGERDDLTEAIRQLRHAIQSLNREGRARLATAFEAVNAHFERLYAQLFGGGEARLHLIESEDPLEAGLEVIARPPGKKPQTLSLLSGGEQALTAMALIFAIFLTNPAPLCVLDEVDAPLDDANVERFCDLLDAMSSETDTRFLVVTHNPVTMSRMNRLFGVTMAERGVSQLVSVDLEAAEVLREAV</sequence>
<feature type="binding site" evidence="6">
    <location>
        <begin position="32"/>
        <end position="39"/>
    </location>
    <ligand>
        <name>ATP</name>
        <dbReference type="ChEBI" id="CHEBI:30616"/>
    </ligand>
</feature>
<reference evidence="9 10" key="1">
    <citation type="submission" date="2023-11" db="EMBL/GenBank/DDBJ databases">
        <authorList>
            <person name="Bao R."/>
        </authorList>
    </citation>
    <scope>NUCLEOTIDE SEQUENCE [LARGE SCALE GENOMIC DNA]</scope>
    <source>
        <strain evidence="9 10">PJ23</strain>
    </source>
</reference>
<evidence type="ECO:0000313" key="9">
    <source>
        <dbReference type="EMBL" id="MDX6807334.1"/>
    </source>
</evidence>
<keyword evidence="5 6" id="KW-0238">DNA-binding</keyword>
<feature type="coiled-coil region" evidence="6">
    <location>
        <begin position="300"/>
        <end position="355"/>
    </location>
</feature>
<organism evidence="9 10">
    <name type="scientific">Terrihabitans rhizophilus</name>
    <dbReference type="NCBI Taxonomy" id="3092662"/>
    <lineage>
        <taxon>Bacteria</taxon>
        <taxon>Pseudomonadati</taxon>
        <taxon>Pseudomonadota</taxon>
        <taxon>Alphaproteobacteria</taxon>
        <taxon>Hyphomicrobiales</taxon>
        <taxon>Terrihabitans</taxon>
    </lineage>
</organism>
<dbReference type="SUPFAM" id="SSF52540">
    <property type="entry name" value="P-loop containing nucleoside triphosphate hydrolases"/>
    <property type="match status" value="2"/>
</dbReference>
<dbReference type="HAMAP" id="MF_01894">
    <property type="entry name" value="Smc_prok"/>
    <property type="match status" value="1"/>
</dbReference>
<dbReference type="Pfam" id="PF02463">
    <property type="entry name" value="SMC_N"/>
    <property type="match status" value="1"/>
</dbReference>
<evidence type="ECO:0000256" key="6">
    <source>
        <dbReference type="HAMAP-Rule" id="MF_01894"/>
    </source>
</evidence>
<keyword evidence="1 6" id="KW-0963">Cytoplasm</keyword>
<dbReference type="RefSeq" id="WP_319845463.1">
    <property type="nucleotide sequence ID" value="NZ_JAXAFJ010000011.1"/>
</dbReference>
<keyword evidence="3 6" id="KW-0067">ATP-binding</keyword>
<comment type="caution">
    <text evidence="9">The sequence shown here is derived from an EMBL/GenBank/DDBJ whole genome shotgun (WGS) entry which is preliminary data.</text>
</comment>
<evidence type="ECO:0000256" key="4">
    <source>
        <dbReference type="ARBA" id="ARBA00023054"/>
    </source>
</evidence>
<evidence type="ECO:0000256" key="1">
    <source>
        <dbReference type="ARBA" id="ARBA00022490"/>
    </source>
</evidence>
<dbReference type="Gene3D" id="3.40.50.300">
    <property type="entry name" value="P-loop containing nucleotide triphosphate hydrolases"/>
    <property type="match status" value="2"/>
</dbReference>
<protein>
    <recommendedName>
        <fullName evidence="6">Chromosome partition protein Smc</fullName>
    </recommendedName>
</protein>
<feature type="region of interest" description="Disordered" evidence="7">
    <location>
        <begin position="874"/>
        <end position="893"/>
    </location>
</feature>
<feature type="coiled-coil region" evidence="6">
    <location>
        <begin position="170"/>
        <end position="197"/>
    </location>
</feature>
<proteinExistence type="inferred from homology"/>
<evidence type="ECO:0000313" key="10">
    <source>
        <dbReference type="Proteomes" id="UP001274321"/>
    </source>
</evidence>
<keyword evidence="2 6" id="KW-0547">Nucleotide-binding</keyword>
<dbReference type="InterPro" id="IPR011890">
    <property type="entry name" value="SMC_prok"/>
</dbReference>
<evidence type="ECO:0000256" key="3">
    <source>
        <dbReference type="ARBA" id="ARBA00022840"/>
    </source>
</evidence>